<dbReference type="Proteomes" id="UP000694888">
    <property type="component" value="Unplaced"/>
</dbReference>
<dbReference type="GeneID" id="101847680"/>
<reference evidence="8" key="1">
    <citation type="submission" date="2025-08" db="UniProtKB">
        <authorList>
            <consortium name="RefSeq"/>
        </authorList>
    </citation>
    <scope>IDENTIFICATION</scope>
</reference>
<evidence type="ECO:0000256" key="5">
    <source>
        <dbReference type="ARBA" id="ARBA00093776"/>
    </source>
</evidence>
<evidence type="ECO:0000256" key="1">
    <source>
        <dbReference type="ARBA" id="ARBA00004141"/>
    </source>
</evidence>
<name>A0ABM0K230_APLCA</name>
<evidence type="ECO:0000256" key="3">
    <source>
        <dbReference type="ARBA" id="ARBA00022989"/>
    </source>
</evidence>
<evidence type="ECO:0000256" key="6">
    <source>
        <dbReference type="SAM" id="Phobius"/>
    </source>
</evidence>
<gene>
    <name evidence="8" type="primary">LOC101847680</name>
</gene>
<feature type="transmembrane region" description="Helical" evidence="6">
    <location>
        <begin position="70"/>
        <end position="93"/>
    </location>
</feature>
<dbReference type="PANTHER" id="PTHR31872:SF4">
    <property type="entry name" value="TRANSMEMBRANE PROTEIN 179"/>
    <property type="match status" value="1"/>
</dbReference>
<dbReference type="Pfam" id="PF26158">
    <property type="entry name" value="Claudin_TMEM179-179B"/>
    <property type="match status" value="1"/>
</dbReference>
<keyword evidence="7" id="KW-1185">Reference proteome</keyword>
<comment type="similarity">
    <text evidence="5">Belongs to the TMEM179 family.</text>
</comment>
<evidence type="ECO:0000256" key="4">
    <source>
        <dbReference type="ARBA" id="ARBA00023136"/>
    </source>
</evidence>
<keyword evidence="2 6" id="KW-0812">Transmembrane</keyword>
<organism evidence="7 8">
    <name type="scientific">Aplysia californica</name>
    <name type="common">California sea hare</name>
    <dbReference type="NCBI Taxonomy" id="6500"/>
    <lineage>
        <taxon>Eukaryota</taxon>
        <taxon>Metazoa</taxon>
        <taxon>Spiralia</taxon>
        <taxon>Lophotrochozoa</taxon>
        <taxon>Mollusca</taxon>
        <taxon>Gastropoda</taxon>
        <taxon>Heterobranchia</taxon>
        <taxon>Euthyneura</taxon>
        <taxon>Tectipleura</taxon>
        <taxon>Aplysiida</taxon>
        <taxon>Aplysioidea</taxon>
        <taxon>Aplysiidae</taxon>
        <taxon>Aplysia</taxon>
    </lineage>
</organism>
<feature type="transmembrane region" description="Helical" evidence="6">
    <location>
        <begin position="105"/>
        <end position="129"/>
    </location>
</feature>
<dbReference type="InterPro" id="IPR059010">
    <property type="entry name" value="TMEM179-179B"/>
</dbReference>
<sequence>MGIPNMFALAQVILYIVTFILSFFVCVPAGVNVDDFNGHCLLYASGDWTVEQSGPFIGNISWGQDSACNFTIFIGVMSLMMALFYSFWTSILLARGMESSWLDSFLNLIVNSAMSICIFSTALTVSVGFHDWCELITDAKSGIERCEDGQYRAIFRDVNIQHSHYFTQWQCAQFGIWFSWMTWLILAVMSLVRMYNFHRQEAFSVSINRERQRLLQKVGHGTEQA</sequence>
<feature type="transmembrane region" description="Helical" evidence="6">
    <location>
        <begin position="174"/>
        <end position="192"/>
    </location>
</feature>
<dbReference type="RefSeq" id="XP_005106932.1">
    <property type="nucleotide sequence ID" value="XM_005106875.3"/>
</dbReference>
<dbReference type="InterPro" id="IPR029673">
    <property type="entry name" value="TMEM179"/>
</dbReference>
<evidence type="ECO:0000313" key="7">
    <source>
        <dbReference type="Proteomes" id="UP000694888"/>
    </source>
</evidence>
<keyword evidence="4 6" id="KW-0472">Membrane</keyword>
<keyword evidence="3 6" id="KW-1133">Transmembrane helix</keyword>
<dbReference type="PANTHER" id="PTHR31872">
    <property type="entry name" value="TRANSMEMBRANE PROTEIN 179"/>
    <property type="match status" value="1"/>
</dbReference>
<proteinExistence type="inferred from homology"/>
<comment type="subcellular location">
    <subcellularLocation>
        <location evidence="1">Membrane</location>
        <topology evidence="1">Multi-pass membrane protein</topology>
    </subcellularLocation>
</comment>
<evidence type="ECO:0000256" key="2">
    <source>
        <dbReference type="ARBA" id="ARBA00022692"/>
    </source>
</evidence>
<protein>
    <submittedName>
        <fullName evidence="8">Transmembrane protein 179</fullName>
    </submittedName>
</protein>
<evidence type="ECO:0000313" key="8">
    <source>
        <dbReference type="RefSeq" id="XP_005106932.1"/>
    </source>
</evidence>
<accession>A0ABM0K230</accession>
<feature type="transmembrane region" description="Helical" evidence="6">
    <location>
        <begin position="12"/>
        <end position="31"/>
    </location>
</feature>